<dbReference type="Proteomes" id="UP000001396">
    <property type="component" value="Unassembled WGS sequence"/>
</dbReference>
<name>D3AYI2_HETP5</name>
<reference evidence="1 2" key="1">
    <citation type="journal article" date="2011" name="Genome Res.">
        <title>Phylogeny-wide analysis of social amoeba genomes highlights ancient origins for complex intercellular communication.</title>
        <authorList>
            <person name="Heidel A.J."/>
            <person name="Lawal H.M."/>
            <person name="Felder M."/>
            <person name="Schilde C."/>
            <person name="Helps N.R."/>
            <person name="Tunggal B."/>
            <person name="Rivero F."/>
            <person name="John U."/>
            <person name="Schleicher M."/>
            <person name="Eichinger L."/>
            <person name="Platzer M."/>
            <person name="Noegel A.A."/>
            <person name="Schaap P."/>
            <person name="Gloeckner G."/>
        </authorList>
    </citation>
    <scope>NUCLEOTIDE SEQUENCE [LARGE SCALE GENOMIC DNA]</scope>
    <source>
        <strain evidence="2">ATCC 26659 / Pp 5 / PN500</strain>
    </source>
</reference>
<organism evidence="1 2">
    <name type="scientific">Heterostelium pallidum (strain ATCC 26659 / Pp 5 / PN500)</name>
    <name type="common">Cellular slime mold</name>
    <name type="synonym">Polysphondylium pallidum</name>
    <dbReference type="NCBI Taxonomy" id="670386"/>
    <lineage>
        <taxon>Eukaryota</taxon>
        <taxon>Amoebozoa</taxon>
        <taxon>Evosea</taxon>
        <taxon>Eumycetozoa</taxon>
        <taxon>Dictyostelia</taxon>
        <taxon>Acytosteliales</taxon>
        <taxon>Acytosteliaceae</taxon>
        <taxon>Heterostelium</taxon>
    </lineage>
</organism>
<accession>D3AYI2</accession>
<evidence type="ECO:0000313" key="2">
    <source>
        <dbReference type="Proteomes" id="UP000001396"/>
    </source>
</evidence>
<comment type="caution">
    <text evidence="1">The sequence shown here is derived from an EMBL/GenBank/DDBJ whole genome shotgun (WGS) entry which is preliminary data.</text>
</comment>
<keyword evidence="2" id="KW-1185">Reference proteome</keyword>
<gene>
    <name evidence="1" type="ORF">PPL_01242</name>
</gene>
<dbReference type="GeneID" id="31356772"/>
<dbReference type="EMBL" id="ADBJ01000004">
    <property type="protein sequence ID" value="EFA86009.1"/>
    <property type="molecule type" value="Genomic_DNA"/>
</dbReference>
<dbReference type="RefSeq" id="XP_020438115.1">
    <property type="nucleotide sequence ID" value="XM_020572257.1"/>
</dbReference>
<dbReference type="InParanoid" id="D3AYI2"/>
<protein>
    <submittedName>
        <fullName evidence="1">Uncharacterized protein</fullName>
    </submittedName>
</protein>
<sequence>MKLRCGGNNIDNKICFIKTATTTVSLKGGNERTVISNHLYYKLLNTERKVQVIDTRFDGFQLLLRLEIEKIGLKLRVERIMNDHIHSSCASAILYEKLIDLIVKRRF</sequence>
<evidence type="ECO:0000313" key="1">
    <source>
        <dbReference type="EMBL" id="EFA86009.1"/>
    </source>
</evidence>
<dbReference type="AlphaFoldDB" id="D3AYI2"/>
<proteinExistence type="predicted"/>